<evidence type="ECO:0000313" key="2">
    <source>
        <dbReference type="EMBL" id="RZC67584.1"/>
    </source>
</evidence>
<keyword evidence="3" id="KW-1185">Reference proteome</keyword>
<dbReference type="AlphaFoldDB" id="A0A4Y7K2L4"/>
<feature type="compositionally biased region" description="Basic and acidic residues" evidence="1">
    <location>
        <begin position="16"/>
        <end position="28"/>
    </location>
</feature>
<evidence type="ECO:0000313" key="3">
    <source>
        <dbReference type="Proteomes" id="UP000316621"/>
    </source>
</evidence>
<name>A0A4Y7K2L4_PAPSO</name>
<dbReference type="Proteomes" id="UP000316621">
    <property type="component" value="Chromosome 6"/>
</dbReference>
<organism evidence="2 3">
    <name type="scientific">Papaver somniferum</name>
    <name type="common">Opium poppy</name>
    <dbReference type="NCBI Taxonomy" id="3469"/>
    <lineage>
        <taxon>Eukaryota</taxon>
        <taxon>Viridiplantae</taxon>
        <taxon>Streptophyta</taxon>
        <taxon>Embryophyta</taxon>
        <taxon>Tracheophyta</taxon>
        <taxon>Spermatophyta</taxon>
        <taxon>Magnoliopsida</taxon>
        <taxon>Ranunculales</taxon>
        <taxon>Papaveraceae</taxon>
        <taxon>Papaveroideae</taxon>
        <taxon>Papaver</taxon>
    </lineage>
</organism>
<gene>
    <name evidence="2" type="ORF">C5167_011273</name>
</gene>
<protein>
    <submittedName>
        <fullName evidence="2">Uncharacterized protein</fullName>
    </submittedName>
</protein>
<accession>A0A4Y7K2L4</accession>
<evidence type="ECO:0000256" key="1">
    <source>
        <dbReference type="SAM" id="MobiDB-lite"/>
    </source>
</evidence>
<feature type="region of interest" description="Disordered" evidence="1">
    <location>
        <begin position="1"/>
        <end position="38"/>
    </location>
</feature>
<proteinExistence type="predicted"/>
<sequence length="161" mass="17962">MNYKRGNLLDKPGNPLRREAAKKTSELPRKHRSTLSQAAKRTSDLINEAVEKLNSVKCSDLTSGGSPLGCIALWRILFESSLINLRLDLICKNHGETVKLGVAGVSYILVDAFSTGGAALRPENFDPGNFNLDDFPWDKHNVPPRINGTRPKYCEENYYDE</sequence>
<dbReference type="Gramene" id="RZC67584">
    <property type="protein sequence ID" value="RZC67584"/>
    <property type="gene ID" value="C5167_011273"/>
</dbReference>
<dbReference type="EMBL" id="CM010720">
    <property type="protein sequence ID" value="RZC67584.1"/>
    <property type="molecule type" value="Genomic_DNA"/>
</dbReference>
<reference evidence="2 3" key="1">
    <citation type="journal article" date="2018" name="Science">
        <title>The opium poppy genome and morphinan production.</title>
        <authorList>
            <person name="Guo L."/>
            <person name="Winzer T."/>
            <person name="Yang X."/>
            <person name="Li Y."/>
            <person name="Ning Z."/>
            <person name="He Z."/>
            <person name="Teodor R."/>
            <person name="Lu Y."/>
            <person name="Bowser T.A."/>
            <person name="Graham I.A."/>
            <person name="Ye K."/>
        </authorList>
    </citation>
    <scope>NUCLEOTIDE SEQUENCE [LARGE SCALE GENOMIC DNA]</scope>
    <source>
        <strain evidence="3">cv. HN1</strain>
        <tissue evidence="2">Leaves</tissue>
    </source>
</reference>